<organism evidence="1 2">
    <name type="scientific">Vermiconidia calcicola</name>
    <dbReference type="NCBI Taxonomy" id="1690605"/>
    <lineage>
        <taxon>Eukaryota</taxon>
        <taxon>Fungi</taxon>
        <taxon>Dikarya</taxon>
        <taxon>Ascomycota</taxon>
        <taxon>Pezizomycotina</taxon>
        <taxon>Dothideomycetes</taxon>
        <taxon>Dothideomycetidae</taxon>
        <taxon>Mycosphaerellales</taxon>
        <taxon>Extremaceae</taxon>
        <taxon>Vermiconidia</taxon>
    </lineage>
</organism>
<reference evidence="1" key="1">
    <citation type="submission" date="2023-07" db="EMBL/GenBank/DDBJ databases">
        <title>Black Yeasts Isolated from many extreme environments.</title>
        <authorList>
            <person name="Coleine C."/>
            <person name="Stajich J.E."/>
            <person name="Selbmann L."/>
        </authorList>
    </citation>
    <scope>NUCLEOTIDE SEQUENCE</scope>
    <source>
        <strain evidence="1">CCFEE 5714</strain>
    </source>
</reference>
<evidence type="ECO:0000313" key="2">
    <source>
        <dbReference type="Proteomes" id="UP001281147"/>
    </source>
</evidence>
<proteinExistence type="predicted"/>
<accession>A0ACC3MUN4</accession>
<sequence>MAEDHHRTPRRTPKALRQLKPRISPPLLLEEATSESSSNGYIAANVTETRQGNQQGHHGQQAQGLRDNAQEAPWLANWRGPQPRTLHNMQAQAATFTPTVTVLPKNFSQPLTCFYWHTYGWCTKSDDQCSYAHHDTGVVASAPLALGNGKRSLAGRNASQEIDAQTARMKKLLDWETRLKAKEMKLNEMSAGKSTSHNNTAAVAKIHEALAKARTATDSAHHTLDYYRAELATAISAIQSNDSSSSTNTPHALRSMDAAIAAVADVLVDLASLEKENMEPFA</sequence>
<dbReference type="Proteomes" id="UP001281147">
    <property type="component" value="Unassembled WGS sequence"/>
</dbReference>
<keyword evidence="2" id="KW-1185">Reference proteome</keyword>
<evidence type="ECO:0000313" key="1">
    <source>
        <dbReference type="EMBL" id="KAK3702215.1"/>
    </source>
</evidence>
<protein>
    <submittedName>
        <fullName evidence="1">Uncharacterized protein</fullName>
    </submittedName>
</protein>
<comment type="caution">
    <text evidence="1">The sequence shown here is derived from an EMBL/GenBank/DDBJ whole genome shotgun (WGS) entry which is preliminary data.</text>
</comment>
<dbReference type="EMBL" id="JAUTXU010000164">
    <property type="protein sequence ID" value="KAK3702215.1"/>
    <property type="molecule type" value="Genomic_DNA"/>
</dbReference>
<name>A0ACC3MUN4_9PEZI</name>
<gene>
    <name evidence="1" type="ORF">LTR37_015047</name>
</gene>